<dbReference type="GO" id="GO:0051604">
    <property type="term" value="P:protein maturation"/>
    <property type="evidence" value="ECO:0007669"/>
    <property type="project" value="InterPro"/>
</dbReference>
<evidence type="ECO:0008006" key="4">
    <source>
        <dbReference type="Google" id="ProtNLM"/>
    </source>
</evidence>
<evidence type="ECO:0000313" key="3">
    <source>
        <dbReference type="Proteomes" id="UP000650467"/>
    </source>
</evidence>
<dbReference type="Gene3D" id="3.10.20.90">
    <property type="entry name" value="Phosphatidylinositol 3-kinase Catalytic Subunit, Chain A, domain 1"/>
    <property type="match status" value="1"/>
</dbReference>
<dbReference type="OrthoDB" id="4983at2759"/>
<proteinExistence type="inferred from homology"/>
<dbReference type="EMBL" id="JAEHOC010000004">
    <property type="protein sequence ID" value="KAG2442962.1"/>
    <property type="molecule type" value="Genomic_DNA"/>
</dbReference>
<evidence type="ECO:0000256" key="1">
    <source>
        <dbReference type="RuleBase" id="RU003860"/>
    </source>
</evidence>
<dbReference type="PANTHER" id="PTHR12735">
    <property type="entry name" value="BOLA-LIKE PROTEIN-RELATED"/>
    <property type="match status" value="1"/>
</dbReference>
<dbReference type="PIRSF" id="PIRSF003113">
    <property type="entry name" value="BolA"/>
    <property type="match status" value="1"/>
</dbReference>
<comment type="similarity">
    <text evidence="1">Belongs to the BolA/IbaG family.</text>
</comment>
<dbReference type="PANTHER" id="PTHR12735:SF27">
    <property type="entry name" value="BOLA-LIKE PROTEIN 2"/>
    <property type="match status" value="1"/>
</dbReference>
<dbReference type="GO" id="GO:0006879">
    <property type="term" value="P:intracellular iron ion homeostasis"/>
    <property type="evidence" value="ECO:0007669"/>
    <property type="project" value="InterPro"/>
</dbReference>
<name>A0A835W724_CHLIN</name>
<evidence type="ECO:0000313" key="2">
    <source>
        <dbReference type="EMBL" id="KAG2442962.1"/>
    </source>
</evidence>
<comment type="caution">
    <text evidence="2">The sequence shown here is derived from an EMBL/GenBank/DDBJ whole genome shotgun (WGS) entry which is preliminary data.</text>
</comment>
<dbReference type="Proteomes" id="UP000650467">
    <property type="component" value="Unassembled WGS sequence"/>
</dbReference>
<reference evidence="2" key="1">
    <citation type="journal article" date="2020" name="bioRxiv">
        <title>Comparative genomics of Chlamydomonas.</title>
        <authorList>
            <person name="Craig R.J."/>
            <person name="Hasan A.R."/>
            <person name="Ness R.W."/>
            <person name="Keightley P.D."/>
        </authorList>
    </citation>
    <scope>NUCLEOTIDE SEQUENCE</scope>
    <source>
        <strain evidence="2">SAG 7.73</strain>
    </source>
</reference>
<protein>
    <recommendedName>
        <fullName evidence="4">Bola-like protein</fullName>
    </recommendedName>
</protein>
<dbReference type="GO" id="GO:0005829">
    <property type="term" value="C:cytosol"/>
    <property type="evidence" value="ECO:0007669"/>
    <property type="project" value="TreeGrafter"/>
</dbReference>
<sequence length="91" mass="9271">MSITADQVKEKLTSALEATSVEVVDTSGGCGSAFEVYVVSPQFEGKTLIARHRLVNDALKAEMAAIHALSIKKAQTPAQAAAAAAAAPASS</sequence>
<dbReference type="SUPFAM" id="SSF82657">
    <property type="entry name" value="BolA-like"/>
    <property type="match status" value="1"/>
</dbReference>
<dbReference type="Pfam" id="PF01722">
    <property type="entry name" value="BolA"/>
    <property type="match status" value="1"/>
</dbReference>
<organism evidence="2 3">
    <name type="scientific">Chlamydomonas incerta</name>
    <dbReference type="NCBI Taxonomy" id="51695"/>
    <lineage>
        <taxon>Eukaryota</taxon>
        <taxon>Viridiplantae</taxon>
        <taxon>Chlorophyta</taxon>
        <taxon>core chlorophytes</taxon>
        <taxon>Chlorophyceae</taxon>
        <taxon>CS clade</taxon>
        <taxon>Chlamydomonadales</taxon>
        <taxon>Chlamydomonadaceae</taxon>
        <taxon>Chlamydomonas</taxon>
    </lineage>
</organism>
<dbReference type="InterPro" id="IPR045115">
    <property type="entry name" value="BOL2"/>
</dbReference>
<dbReference type="GO" id="GO:0005634">
    <property type="term" value="C:nucleus"/>
    <property type="evidence" value="ECO:0007669"/>
    <property type="project" value="TreeGrafter"/>
</dbReference>
<gene>
    <name evidence="2" type="ORF">HXX76_003036</name>
</gene>
<dbReference type="AlphaFoldDB" id="A0A835W724"/>
<dbReference type="InterPro" id="IPR036065">
    <property type="entry name" value="BolA-like_sf"/>
</dbReference>
<dbReference type="InterPro" id="IPR002634">
    <property type="entry name" value="BolA"/>
</dbReference>
<dbReference type="GO" id="GO:0051537">
    <property type="term" value="F:2 iron, 2 sulfur cluster binding"/>
    <property type="evidence" value="ECO:0007669"/>
    <property type="project" value="InterPro"/>
</dbReference>
<accession>A0A835W724</accession>
<keyword evidence="3" id="KW-1185">Reference proteome</keyword>